<evidence type="ECO:0000313" key="2">
    <source>
        <dbReference type="EMBL" id="CAB4772867.1"/>
    </source>
</evidence>
<organism evidence="1">
    <name type="scientific">freshwater metagenome</name>
    <dbReference type="NCBI Taxonomy" id="449393"/>
    <lineage>
        <taxon>unclassified sequences</taxon>
        <taxon>metagenomes</taxon>
        <taxon>ecological metagenomes</taxon>
    </lineage>
</organism>
<dbReference type="AlphaFoldDB" id="A0A6J6RMW6"/>
<dbReference type="EMBL" id="CAFAAL010000039">
    <property type="protein sequence ID" value="CAB4800147.1"/>
    <property type="molecule type" value="Genomic_DNA"/>
</dbReference>
<gene>
    <name evidence="1" type="ORF">UFOPK2658_01254</name>
    <name evidence="2" type="ORF">UFOPK2880_00924</name>
    <name evidence="3" type="ORF">UFOPK3004_00626</name>
    <name evidence="4" type="ORF">UFOPK3304_00917</name>
    <name evidence="5" type="ORF">UFOPK3494_00727</name>
    <name evidence="6" type="ORF">UFOPK4134_00555</name>
</gene>
<dbReference type="EMBL" id="CAFBLJ010000040">
    <property type="protein sequence ID" value="CAB4869476.1"/>
    <property type="molecule type" value="Genomic_DNA"/>
</dbReference>
<name>A0A6J6RMW6_9ZZZZ</name>
<evidence type="ECO:0000313" key="4">
    <source>
        <dbReference type="EMBL" id="CAB4869476.1"/>
    </source>
</evidence>
<sequence length="131" mass="14643">MLNPDPRGYRVALLADGIANEDAAKFNAVESLEKCDFGFIVLPPSDFHLSSIGKTIEYVVDDLLDYRNSGYSVVVIGSSQLPEFGVWMNHVNAELRRRDVDDFAVFDVVNSMQSELEKFLVSQKPTALNKN</sequence>
<proteinExistence type="predicted"/>
<evidence type="ECO:0000313" key="5">
    <source>
        <dbReference type="EMBL" id="CAB4896915.1"/>
    </source>
</evidence>
<evidence type="ECO:0000313" key="6">
    <source>
        <dbReference type="EMBL" id="CAB5025775.1"/>
    </source>
</evidence>
<accession>A0A6J6RMW6</accession>
<dbReference type="EMBL" id="CAEZZP010000051">
    <property type="protein sequence ID" value="CAB4772867.1"/>
    <property type="molecule type" value="Genomic_DNA"/>
</dbReference>
<dbReference type="EMBL" id="CAEZYH010000057">
    <property type="protein sequence ID" value="CAB4723822.1"/>
    <property type="molecule type" value="Genomic_DNA"/>
</dbReference>
<protein>
    <submittedName>
        <fullName evidence="1">Unannotated protein</fullName>
    </submittedName>
</protein>
<dbReference type="EMBL" id="CAFBMF010000034">
    <property type="protein sequence ID" value="CAB4896915.1"/>
    <property type="molecule type" value="Genomic_DNA"/>
</dbReference>
<dbReference type="EMBL" id="CAFBPS010000027">
    <property type="protein sequence ID" value="CAB5025775.1"/>
    <property type="molecule type" value="Genomic_DNA"/>
</dbReference>
<reference evidence="1" key="1">
    <citation type="submission" date="2020-05" db="EMBL/GenBank/DDBJ databases">
        <authorList>
            <person name="Chiriac C."/>
            <person name="Salcher M."/>
            <person name="Ghai R."/>
            <person name="Kavagutti S V."/>
        </authorList>
    </citation>
    <scope>NUCLEOTIDE SEQUENCE</scope>
</reference>
<evidence type="ECO:0000313" key="3">
    <source>
        <dbReference type="EMBL" id="CAB4800147.1"/>
    </source>
</evidence>
<evidence type="ECO:0000313" key="1">
    <source>
        <dbReference type="EMBL" id="CAB4723822.1"/>
    </source>
</evidence>